<feature type="domain" description="GST N-terminal" evidence="2">
    <location>
        <begin position="1"/>
        <end position="42"/>
    </location>
</feature>
<sequence length="173" mass="20063">MSEEFARINPKRKVPVLAVSDQVITEMPAILTYISALRPDRKLFGQSTIETVRAYEWLNYLYGTLHLQRYGGLWRPERFVGDEFMYTVLIEKARQTIEDCYAFIDEKLKQSGAIFSVGDYFTGVDAFLLVFYLRGIRINVDMDGRYPSYAALAHNLLRRDPVIEAHKVHVQMC</sequence>
<evidence type="ECO:0000313" key="5">
    <source>
        <dbReference type="Proteomes" id="UP000241546"/>
    </source>
</evidence>
<dbReference type="PANTHER" id="PTHR44051">
    <property type="entry name" value="GLUTATHIONE S-TRANSFERASE-RELATED"/>
    <property type="match status" value="1"/>
</dbReference>
<evidence type="ECO:0000259" key="2">
    <source>
        <dbReference type="PROSITE" id="PS50404"/>
    </source>
</evidence>
<dbReference type="AlphaFoldDB" id="A0A2T4B021"/>
<dbReference type="PROSITE" id="PS50405">
    <property type="entry name" value="GST_CTER"/>
    <property type="match status" value="1"/>
</dbReference>
<evidence type="ECO:0000256" key="1">
    <source>
        <dbReference type="ARBA" id="ARBA00007409"/>
    </source>
</evidence>
<gene>
    <name evidence="4" type="ORF">BBK36DRAFT_1128544</name>
</gene>
<dbReference type="PANTHER" id="PTHR44051:SF8">
    <property type="entry name" value="GLUTATHIONE S-TRANSFERASE GSTA"/>
    <property type="match status" value="1"/>
</dbReference>
<protein>
    <recommendedName>
        <fullName evidence="6">Glutathione S-transferase</fullName>
    </recommendedName>
</protein>
<name>A0A2T4B021_9HYPO</name>
<reference evidence="5" key="1">
    <citation type="submission" date="2016-07" db="EMBL/GenBank/DDBJ databases">
        <title>Multiple horizontal gene transfer events from other fungi enriched the ability of initially mycotrophic Trichoderma (Ascomycota) to feed on dead plant biomass.</title>
        <authorList>
            <consortium name="DOE Joint Genome Institute"/>
            <person name="Atanasova L."/>
            <person name="Chenthamara K."/>
            <person name="Zhang J."/>
            <person name="Grujic M."/>
            <person name="Henrissat B."/>
            <person name="Kuo A."/>
            <person name="Aerts A."/>
            <person name="Salamov A."/>
            <person name="Lipzen A."/>
            <person name="Labutti K."/>
            <person name="Barry K."/>
            <person name="Miao Y."/>
            <person name="Rahimi M.J."/>
            <person name="Shen Q."/>
            <person name="Grigoriev I.V."/>
            <person name="Kubicek C.P."/>
            <person name="Druzhinina I.S."/>
        </authorList>
    </citation>
    <scope>NUCLEOTIDE SEQUENCE [LARGE SCALE GENOMIC DNA]</scope>
    <source>
        <strain evidence="5">TUCIM 6016</strain>
    </source>
</reference>
<comment type="similarity">
    <text evidence="1">Belongs to the GST superfamily.</text>
</comment>
<dbReference type="Gene3D" id="3.40.30.10">
    <property type="entry name" value="Glutaredoxin"/>
    <property type="match status" value="1"/>
</dbReference>
<dbReference type="InterPro" id="IPR036249">
    <property type="entry name" value="Thioredoxin-like_sf"/>
</dbReference>
<dbReference type="OrthoDB" id="4892257at2759"/>
<dbReference type="InterPro" id="IPR004045">
    <property type="entry name" value="Glutathione_S-Trfase_N"/>
</dbReference>
<dbReference type="InterPro" id="IPR010987">
    <property type="entry name" value="Glutathione-S-Trfase_C-like"/>
</dbReference>
<feature type="domain" description="GST C-terminal" evidence="3">
    <location>
        <begin position="47"/>
        <end position="173"/>
    </location>
</feature>
<dbReference type="InterPro" id="IPR036282">
    <property type="entry name" value="Glutathione-S-Trfase_C_sf"/>
</dbReference>
<dbReference type="RefSeq" id="XP_024745994.1">
    <property type="nucleotide sequence ID" value="XM_024891630.1"/>
</dbReference>
<evidence type="ECO:0000313" key="4">
    <source>
        <dbReference type="EMBL" id="PTB62674.1"/>
    </source>
</evidence>
<dbReference type="SUPFAM" id="SSF47616">
    <property type="entry name" value="GST C-terminal domain-like"/>
    <property type="match status" value="1"/>
</dbReference>
<dbReference type="GeneID" id="36599748"/>
<evidence type="ECO:0000259" key="3">
    <source>
        <dbReference type="PROSITE" id="PS50405"/>
    </source>
</evidence>
<dbReference type="EMBL" id="KZ680222">
    <property type="protein sequence ID" value="PTB62674.1"/>
    <property type="molecule type" value="Genomic_DNA"/>
</dbReference>
<dbReference type="Gene3D" id="1.20.1050.10">
    <property type="match status" value="1"/>
</dbReference>
<organism evidence="4 5">
    <name type="scientific">Trichoderma citrinoviride</name>
    <dbReference type="NCBI Taxonomy" id="58853"/>
    <lineage>
        <taxon>Eukaryota</taxon>
        <taxon>Fungi</taxon>
        <taxon>Dikarya</taxon>
        <taxon>Ascomycota</taxon>
        <taxon>Pezizomycotina</taxon>
        <taxon>Sordariomycetes</taxon>
        <taxon>Hypocreomycetidae</taxon>
        <taxon>Hypocreales</taxon>
        <taxon>Hypocreaceae</taxon>
        <taxon>Trichoderma</taxon>
    </lineage>
</organism>
<evidence type="ECO:0008006" key="6">
    <source>
        <dbReference type="Google" id="ProtNLM"/>
    </source>
</evidence>
<proteinExistence type="inferred from homology"/>
<dbReference type="SUPFAM" id="SSF52833">
    <property type="entry name" value="Thioredoxin-like"/>
    <property type="match status" value="1"/>
</dbReference>
<keyword evidence="5" id="KW-1185">Reference proteome</keyword>
<accession>A0A2T4B021</accession>
<dbReference type="Proteomes" id="UP000241546">
    <property type="component" value="Unassembled WGS sequence"/>
</dbReference>
<dbReference type="PROSITE" id="PS50404">
    <property type="entry name" value="GST_NTER"/>
    <property type="match status" value="1"/>
</dbReference>
<dbReference type="Pfam" id="PF02798">
    <property type="entry name" value="GST_N"/>
    <property type="match status" value="1"/>
</dbReference>